<proteinExistence type="predicted"/>
<dbReference type="EMBL" id="BSXU01001954">
    <property type="protein sequence ID" value="GMG32737.1"/>
    <property type="molecule type" value="Genomic_DNA"/>
</dbReference>
<evidence type="ECO:0000313" key="1">
    <source>
        <dbReference type="EMBL" id="GMG32737.1"/>
    </source>
</evidence>
<keyword evidence="2" id="KW-1185">Reference proteome</keyword>
<reference evidence="1" key="1">
    <citation type="submission" date="2023-04" db="EMBL/GenBank/DDBJ databases">
        <title>Ambrosiozyma monospora NBRC 1965.</title>
        <authorList>
            <person name="Ichikawa N."/>
            <person name="Sato H."/>
            <person name="Tonouchi N."/>
        </authorList>
    </citation>
    <scope>NUCLEOTIDE SEQUENCE</scope>
    <source>
        <strain evidence="1">NBRC 1965</strain>
    </source>
</reference>
<dbReference type="AlphaFoldDB" id="A0A9W7DGZ5"/>
<name>A0A9W7DGZ5_AMBMO</name>
<evidence type="ECO:0000313" key="2">
    <source>
        <dbReference type="Proteomes" id="UP001165063"/>
    </source>
</evidence>
<gene>
    <name evidence="1" type="ORF">Amon01_000417900</name>
</gene>
<sequence>MHATTLIENLKLFELRTSNIDPVVWTLDFQVPSSKFQVPSSQPELLTYCTIFPTIMSNSSTSSSSSSCKFHFIL</sequence>
<protein>
    <submittedName>
        <fullName evidence="1">Unnamed protein product</fullName>
    </submittedName>
</protein>
<dbReference type="Proteomes" id="UP001165063">
    <property type="component" value="Unassembled WGS sequence"/>
</dbReference>
<comment type="caution">
    <text evidence="1">The sequence shown here is derived from an EMBL/GenBank/DDBJ whole genome shotgun (WGS) entry which is preliminary data.</text>
</comment>
<organism evidence="1 2">
    <name type="scientific">Ambrosiozyma monospora</name>
    <name type="common">Yeast</name>
    <name type="synonym">Endomycopsis monosporus</name>
    <dbReference type="NCBI Taxonomy" id="43982"/>
    <lineage>
        <taxon>Eukaryota</taxon>
        <taxon>Fungi</taxon>
        <taxon>Dikarya</taxon>
        <taxon>Ascomycota</taxon>
        <taxon>Saccharomycotina</taxon>
        <taxon>Pichiomycetes</taxon>
        <taxon>Pichiales</taxon>
        <taxon>Pichiaceae</taxon>
        <taxon>Ambrosiozyma</taxon>
    </lineage>
</organism>
<accession>A0A9W7DGZ5</accession>